<dbReference type="Proteomes" id="UP000283530">
    <property type="component" value="Unassembled WGS sequence"/>
</dbReference>
<name>A0A3S3MZZ1_9MAGN</name>
<feature type="transmembrane region" description="Helical" evidence="1">
    <location>
        <begin position="70"/>
        <end position="87"/>
    </location>
</feature>
<keyword evidence="1" id="KW-0812">Transmembrane</keyword>
<dbReference type="AlphaFoldDB" id="A0A3S3MZZ1"/>
<evidence type="ECO:0000313" key="3">
    <source>
        <dbReference type="Proteomes" id="UP000283530"/>
    </source>
</evidence>
<dbReference type="EMBL" id="QPKB01000002">
    <property type="protein sequence ID" value="RWR78216.1"/>
    <property type="molecule type" value="Genomic_DNA"/>
</dbReference>
<proteinExistence type="predicted"/>
<dbReference type="PANTHER" id="PTHR35307:SF3">
    <property type="entry name" value="DUF4220 DOMAIN-CONTAINING PROTEIN"/>
    <property type="match status" value="1"/>
</dbReference>
<dbReference type="PANTHER" id="PTHR35307">
    <property type="entry name" value="PROTEIN, PUTATIVE-RELATED"/>
    <property type="match status" value="1"/>
</dbReference>
<sequence length="216" mass="24015">MDWPLYSRSFFLVLSSHGTRRLSRFPQPKALVLLQILLPQCHLTLLSVATKLPVYLNTSMPRAQDQLTKLSGTVLICTVMGNFMTLLGTMDGSEMMANIVALGILVVTVIINIGIQMGTGVIYVFLPEHAVIMFLFLVLLVMLCSTAIMIPPARKLLKEQHIQKLSSDEELRTVMVPNSYGIHIFSDIPSSEESRGFSLGSHIGLEDQQPENNFIQ</sequence>
<accession>A0A3S3MZZ1</accession>
<reference evidence="2 3" key="1">
    <citation type="journal article" date="2019" name="Nat. Plants">
        <title>Stout camphor tree genome fills gaps in understanding of flowering plant genome evolution.</title>
        <authorList>
            <person name="Chaw S.M."/>
            <person name="Liu Y.C."/>
            <person name="Wu Y.W."/>
            <person name="Wang H.Y."/>
            <person name="Lin C.I."/>
            <person name="Wu C.S."/>
            <person name="Ke H.M."/>
            <person name="Chang L.Y."/>
            <person name="Hsu C.Y."/>
            <person name="Yang H.T."/>
            <person name="Sudianto E."/>
            <person name="Hsu M.H."/>
            <person name="Wu K.P."/>
            <person name="Wang L.N."/>
            <person name="Leebens-Mack J.H."/>
            <person name="Tsai I.J."/>
        </authorList>
    </citation>
    <scope>NUCLEOTIDE SEQUENCE [LARGE SCALE GENOMIC DNA]</scope>
    <source>
        <strain evidence="3">cv. Chaw 1501</strain>
        <tissue evidence="2">Young leaves</tissue>
    </source>
</reference>
<keyword evidence="1" id="KW-1133">Transmembrane helix</keyword>
<organism evidence="2 3">
    <name type="scientific">Cinnamomum micranthum f. kanehirae</name>
    <dbReference type="NCBI Taxonomy" id="337451"/>
    <lineage>
        <taxon>Eukaryota</taxon>
        <taxon>Viridiplantae</taxon>
        <taxon>Streptophyta</taxon>
        <taxon>Embryophyta</taxon>
        <taxon>Tracheophyta</taxon>
        <taxon>Spermatophyta</taxon>
        <taxon>Magnoliopsida</taxon>
        <taxon>Magnoliidae</taxon>
        <taxon>Laurales</taxon>
        <taxon>Lauraceae</taxon>
        <taxon>Cinnamomum</taxon>
    </lineage>
</organism>
<protein>
    <submittedName>
        <fullName evidence="2">Uncharacterized protein</fullName>
    </submittedName>
</protein>
<evidence type="ECO:0000313" key="2">
    <source>
        <dbReference type="EMBL" id="RWR78216.1"/>
    </source>
</evidence>
<gene>
    <name evidence="2" type="ORF">CKAN_00673900</name>
</gene>
<comment type="caution">
    <text evidence="2">The sequence shown here is derived from an EMBL/GenBank/DDBJ whole genome shotgun (WGS) entry which is preliminary data.</text>
</comment>
<keyword evidence="3" id="KW-1185">Reference proteome</keyword>
<feature type="transmembrane region" description="Helical" evidence="1">
    <location>
        <begin position="131"/>
        <end position="150"/>
    </location>
</feature>
<evidence type="ECO:0000256" key="1">
    <source>
        <dbReference type="SAM" id="Phobius"/>
    </source>
</evidence>
<feature type="transmembrane region" description="Helical" evidence="1">
    <location>
        <begin position="99"/>
        <end position="125"/>
    </location>
</feature>
<keyword evidence="1" id="KW-0472">Membrane</keyword>
<dbReference type="OrthoDB" id="1915303at2759"/>